<dbReference type="AlphaFoldDB" id="M0PDP6"/>
<keyword evidence="2" id="KW-0472">Membrane</keyword>
<protein>
    <submittedName>
        <fullName evidence="3">Uncharacterized protein</fullName>
    </submittedName>
</protein>
<dbReference type="RefSeq" id="WP_008000178.1">
    <property type="nucleotide sequence ID" value="NZ_AOJI01000022.1"/>
</dbReference>
<accession>M0PDP6</accession>
<name>M0PDP6_9EURY</name>
<reference evidence="3 4" key="1">
    <citation type="journal article" date="2014" name="PLoS Genet.">
        <title>Phylogenetically driven sequencing of extremely halophilic archaea reveals strategies for static and dynamic osmo-response.</title>
        <authorList>
            <person name="Becker E.A."/>
            <person name="Seitzer P.M."/>
            <person name="Tritt A."/>
            <person name="Larsen D."/>
            <person name="Krusor M."/>
            <person name="Yao A.I."/>
            <person name="Wu D."/>
            <person name="Madern D."/>
            <person name="Eisen J.A."/>
            <person name="Darling A.E."/>
            <person name="Facciotti M.T."/>
        </authorList>
    </citation>
    <scope>NUCLEOTIDE SEQUENCE [LARGE SCALE GENOMIC DNA]</scope>
    <source>
        <strain evidence="3 4">JCM 13560</strain>
    </source>
</reference>
<organism evidence="3 4">
    <name type="scientific">Halorubrum aidingense JCM 13560</name>
    <dbReference type="NCBI Taxonomy" id="1230454"/>
    <lineage>
        <taxon>Archaea</taxon>
        <taxon>Methanobacteriati</taxon>
        <taxon>Methanobacteriota</taxon>
        <taxon>Stenosarchaea group</taxon>
        <taxon>Halobacteria</taxon>
        <taxon>Halobacteriales</taxon>
        <taxon>Haloferacaceae</taxon>
        <taxon>Halorubrum</taxon>
    </lineage>
</organism>
<sequence>MHPTTIGSAADRNASGAGVLSTGSSPKGTVAFVALFTLPFFIAEHPLAAVTLLVGGVAVAAISRSIADHARRHRGSVRHLTLPGLGTVEYRFTRS</sequence>
<evidence type="ECO:0000313" key="3">
    <source>
        <dbReference type="EMBL" id="EMA67649.1"/>
    </source>
</evidence>
<dbReference type="PATRIC" id="fig|1230454.4.peg.1611"/>
<proteinExistence type="predicted"/>
<evidence type="ECO:0000313" key="4">
    <source>
        <dbReference type="Proteomes" id="UP000011575"/>
    </source>
</evidence>
<evidence type="ECO:0000256" key="2">
    <source>
        <dbReference type="SAM" id="Phobius"/>
    </source>
</evidence>
<feature type="transmembrane region" description="Helical" evidence="2">
    <location>
        <begin position="47"/>
        <end position="67"/>
    </location>
</feature>
<gene>
    <name evidence="3" type="ORF">C461_07979</name>
</gene>
<dbReference type="EMBL" id="AOJI01000022">
    <property type="protein sequence ID" value="EMA67649.1"/>
    <property type="molecule type" value="Genomic_DNA"/>
</dbReference>
<feature type="region of interest" description="Disordered" evidence="1">
    <location>
        <begin position="1"/>
        <end position="26"/>
    </location>
</feature>
<comment type="caution">
    <text evidence="3">The sequence shown here is derived from an EMBL/GenBank/DDBJ whole genome shotgun (WGS) entry which is preliminary data.</text>
</comment>
<keyword evidence="2" id="KW-1133">Transmembrane helix</keyword>
<dbReference type="Proteomes" id="UP000011575">
    <property type="component" value="Unassembled WGS sequence"/>
</dbReference>
<keyword evidence="4" id="KW-1185">Reference proteome</keyword>
<keyword evidence="2" id="KW-0812">Transmembrane</keyword>
<evidence type="ECO:0000256" key="1">
    <source>
        <dbReference type="SAM" id="MobiDB-lite"/>
    </source>
</evidence>